<proteinExistence type="predicted"/>
<dbReference type="GeneID" id="106742059"/>
<evidence type="ECO:0000313" key="2">
    <source>
        <dbReference type="RefSeq" id="XP_014470135.1"/>
    </source>
</evidence>
<dbReference type="KEGG" id="dqu:106742059"/>
<gene>
    <name evidence="2" type="primary">LOC106742059</name>
</gene>
<name>A0A6P3WVR4_DINQU</name>
<dbReference type="Proteomes" id="UP000515204">
    <property type="component" value="Unplaced"/>
</dbReference>
<dbReference type="AlphaFoldDB" id="A0A6P3WVR4"/>
<dbReference type="OrthoDB" id="8195753at2759"/>
<dbReference type="RefSeq" id="XP_014470135.1">
    <property type="nucleotide sequence ID" value="XM_014614649.1"/>
</dbReference>
<reference evidence="2" key="1">
    <citation type="submission" date="2025-08" db="UniProtKB">
        <authorList>
            <consortium name="RefSeq"/>
        </authorList>
    </citation>
    <scope>IDENTIFICATION</scope>
</reference>
<accession>A0A6P3WVR4</accession>
<organism evidence="1 2">
    <name type="scientific">Dinoponera quadriceps</name>
    <name type="common">South American ant</name>
    <dbReference type="NCBI Taxonomy" id="609295"/>
    <lineage>
        <taxon>Eukaryota</taxon>
        <taxon>Metazoa</taxon>
        <taxon>Ecdysozoa</taxon>
        <taxon>Arthropoda</taxon>
        <taxon>Hexapoda</taxon>
        <taxon>Insecta</taxon>
        <taxon>Pterygota</taxon>
        <taxon>Neoptera</taxon>
        <taxon>Endopterygota</taxon>
        <taxon>Hymenoptera</taxon>
        <taxon>Apocrita</taxon>
        <taxon>Aculeata</taxon>
        <taxon>Formicoidea</taxon>
        <taxon>Formicidae</taxon>
        <taxon>Ponerinae</taxon>
        <taxon>Ponerini</taxon>
        <taxon>Dinoponera</taxon>
    </lineage>
</organism>
<keyword evidence="1" id="KW-1185">Reference proteome</keyword>
<protein>
    <submittedName>
        <fullName evidence="2">Uncharacterized protein LOC106742059</fullName>
    </submittedName>
</protein>
<sequence>MKRKLIVFLQLHSGQIIFSIVVLLFAIISDAQPIDYDDVVNLLPTEPQTTNDTLAAIVRDPVVQVAVQDTVGNGTLEGLVVKKKVLIMPATEPTKVVSQREQVLVVPVTNLEDVRKNITESAKEKANEDSLVLTDVGLFTENGEKESHKDESNPPDIPQRIDFYETLDEFSETTRKPNFLIDDDHTPREIPYLLPNPRQEMERPDDHQPPSTISVPIIAFLNSAKISNDKIEMPIAAALSQPDDASESRLELLKNGRDEIQQNVQDYIDRNSWSVDPDYWQLTSAPSQTPLLYEPATTENQYAGDVRPEISLPIAVSRVDIITPLFWTSDADVDYPKDSYDMDTAAHIVFRPLFRFRQEQQRSWRRGADNSYRRSPYRRYNSYNSYPRPGYRYRPRYSGDYYG</sequence>
<evidence type="ECO:0000313" key="1">
    <source>
        <dbReference type="Proteomes" id="UP000515204"/>
    </source>
</evidence>